<dbReference type="RefSeq" id="XP_003079383.1">
    <property type="nucleotide sequence ID" value="XM_003079335.1"/>
</dbReference>
<keyword evidence="3" id="KW-1185">Reference proteome</keyword>
<dbReference type="Gene3D" id="1.25.10.10">
    <property type="entry name" value="Leucine-rich Repeat Variant"/>
    <property type="match status" value="1"/>
</dbReference>
<dbReference type="OrthoDB" id="10466856at2759"/>
<evidence type="ECO:0000313" key="1">
    <source>
        <dbReference type="EMBL" id="CAL54041.1"/>
    </source>
</evidence>
<dbReference type="KEGG" id="ota:OT_ostta05g02750"/>
<protein>
    <submittedName>
        <fullName evidence="1">Cell division protein Cdc14</fullName>
    </submittedName>
</protein>
<accession>A0A454Y578</accession>
<dbReference type="AlphaFoldDB" id="Q018Y4"/>
<dbReference type="InterPro" id="IPR016024">
    <property type="entry name" value="ARM-type_fold"/>
</dbReference>
<reference evidence="2" key="3">
    <citation type="submission" date="2017-04" db="EMBL/GenBank/DDBJ databases">
        <title>Population genomics of picophytoplankton unveils novel chromosome hypervariability.</title>
        <authorList>
            <consortium name="DOE Joint Genome Institute"/>
            <person name="Blanc-Mathieu R."/>
            <person name="Krasovec M."/>
            <person name="Hebrard M."/>
            <person name="Yau S."/>
            <person name="Desgranges E."/>
            <person name="Martin J."/>
            <person name="Schackwitz W."/>
            <person name="Kuo A."/>
            <person name="Salin G."/>
            <person name="Donnadieu C."/>
            <person name="Desdevises Y."/>
            <person name="Sanchez-Ferandin S."/>
            <person name="Moreau H."/>
            <person name="Rivals E."/>
            <person name="Grigoriev I.V."/>
            <person name="Grimsley N."/>
            <person name="Eyre-Walker A."/>
            <person name="Piganeau G."/>
        </authorList>
    </citation>
    <scope>NUCLEOTIDE SEQUENCE [LARGE SCALE GENOMIC DNA]</scope>
    <source>
        <strain evidence="2">RCC 1115</strain>
    </source>
</reference>
<reference evidence="1 3" key="1">
    <citation type="journal article" date="2006" name="Proc. Natl. Acad. Sci. U.S.A.">
        <title>Genome analysis of the smallest free-living eukaryote Ostreococcus tauri unveils many unique features.</title>
        <authorList>
            <person name="Derelle E."/>
            <person name="Ferraz C."/>
            <person name="Rombauts S."/>
            <person name="Rouze P."/>
            <person name="Worden A.Z."/>
            <person name="Robbens S."/>
            <person name="Partensky F."/>
            <person name="Degroeve S."/>
            <person name="Echeynie S."/>
            <person name="Cooke R."/>
            <person name="Saeys Y."/>
            <person name="Wuyts J."/>
            <person name="Jabbari K."/>
            <person name="Bowler C."/>
            <person name="Panaud O."/>
            <person name="Piegu B."/>
            <person name="Ball S.G."/>
            <person name="Ral J.-P."/>
            <person name="Bouget F.-Y."/>
            <person name="Piganeau G."/>
            <person name="De Baets B."/>
            <person name="Picard A."/>
            <person name="Delseny M."/>
            <person name="Demaille J."/>
            <person name="Van de Peer Y."/>
            <person name="Moreau H."/>
        </authorList>
    </citation>
    <scope>NUCLEOTIDE SEQUENCE [LARGE SCALE GENOMIC DNA]</scope>
    <source>
        <strain evidence="1 3">OTTH0595</strain>
    </source>
</reference>
<dbReference type="SUPFAM" id="SSF48371">
    <property type="entry name" value="ARM repeat"/>
    <property type="match status" value="1"/>
</dbReference>
<dbReference type="OMA" id="HHERSEQ"/>
<keyword evidence="1" id="KW-0131">Cell cycle</keyword>
<dbReference type="EMBL" id="CAID01000005">
    <property type="protein sequence ID" value="CAL54041.1"/>
    <property type="molecule type" value="Genomic_DNA"/>
</dbReference>
<reference evidence="1" key="2">
    <citation type="journal article" date="2014" name="BMC Genomics">
        <title>An improved genome of the model marine alga Ostreococcus tauri unfolds by assessing Illumina de novo assemblies.</title>
        <authorList>
            <person name="Blanc-Mathieu R."/>
            <person name="Verhelst B."/>
            <person name="Derelle E."/>
            <person name="Rombauts S."/>
            <person name="Bouget F.Y."/>
            <person name="Carre I."/>
            <person name="Chateau A."/>
            <person name="Eyre-Walker A."/>
            <person name="Grimsley N."/>
            <person name="Moreau H."/>
            <person name="Piegu B."/>
            <person name="Rivals E."/>
            <person name="Schackwitz W."/>
            <person name="Van de Peer Y."/>
            <person name="Piganeau G."/>
        </authorList>
    </citation>
    <scope>NUCLEOTIDE SEQUENCE</scope>
    <source>
        <strain evidence="1">RCC4221</strain>
    </source>
</reference>
<gene>
    <name evidence="2" type="ORF">BE221DRAFT_190267</name>
    <name evidence="1" type="ORF">OT_ostta05g02750</name>
</gene>
<accession>Q018Y4</accession>
<dbReference type="Proteomes" id="UP000009170">
    <property type="component" value="Unassembled WGS sequence"/>
</dbReference>
<organism evidence="1 3">
    <name type="scientific">Ostreococcus tauri</name>
    <name type="common">Marine green alga</name>
    <dbReference type="NCBI Taxonomy" id="70448"/>
    <lineage>
        <taxon>Eukaryota</taxon>
        <taxon>Viridiplantae</taxon>
        <taxon>Chlorophyta</taxon>
        <taxon>Mamiellophyceae</taxon>
        <taxon>Mamiellales</taxon>
        <taxon>Bathycoccaceae</taxon>
        <taxon>Ostreococcus</taxon>
    </lineage>
</organism>
<evidence type="ECO:0000313" key="2">
    <source>
        <dbReference type="EMBL" id="OUS47936.1"/>
    </source>
</evidence>
<proteinExistence type="predicted"/>
<dbReference type="InParanoid" id="Q018Y4"/>
<dbReference type="EMBL" id="KZ155776">
    <property type="protein sequence ID" value="OUS47936.1"/>
    <property type="molecule type" value="Genomic_DNA"/>
</dbReference>
<dbReference type="InterPro" id="IPR011989">
    <property type="entry name" value="ARM-like"/>
</dbReference>
<sequence>MSKSQRPLIGGCREPFWRHFNSEEWEPEWRMLVDVLEHDYISTDWRRAIENLRRGVEEKSENARLLAYKEWLGHLELLRRHERSEQLCALLREALDQDARDIVQHFVDVVTSNEITVVEIEETRLCLRALRGMCLFVPALCDYFVDNNMERLLVRLQNDSEDSKIRAEVLELLLVVVADSQTRQRDFMRRSGIQTICALYTSEESTSELADHTKAFIGVIIRYILPTGTSAALSNALTAEARESVEEAIGADSLLAAIAFAESLAVDVV</sequence>
<keyword evidence="1" id="KW-0132">Cell division</keyword>
<name>Q018Y4_OSTTA</name>
<accession>A0A1Y5IEF1</accession>
<evidence type="ECO:0000313" key="3">
    <source>
        <dbReference type="Proteomes" id="UP000009170"/>
    </source>
</evidence>
<dbReference type="GO" id="GO:0051301">
    <property type="term" value="P:cell division"/>
    <property type="evidence" value="ECO:0007669"/>
    <property type="project" value="UniProtKB-KW"/>
</dbReference>
<dbReference type="GeneID" id="9834599"/>
<dbReference type="Proteomes" id="UP000195557">
    <property type="component" value="Unassembled WGS sequence"/>
</dbReference>